<protein>
    <submittedName>
        <fullName evidence="2">Uncharacterized protein</fullName>
    </submittedName>
</protein>
<gene>
    <name evidence="2" type="ORF">LCGC14_2730310</name>
</gene>
<proteinExistence type="predicted"/>
<reference evidence="2" key="1">
    <citation type="journal article" date="2015" name="Nature">
        <title>Complex archaea that bridge the gap between prokaryotes and eukaryotes.</title>
        <authorList>
            <person name="Spang A."/>
            <person name="Saw J.H."/>
            <person name="Jorgensen S.L."/>
            <person name="Zaremba-Niedzwiedzka K."/>
            <person name="Martijn J."/>
            <person name="Lind A.E."/>
            <person name="van Eijk R."/>
            <person name="Schleper C."/>
            <person name="Guy L."/>
            <person name="Ettema T.J."/>
        </authorList>
    </citation>
    <scope>NUCLEOTIDE SEQUENCE</scope>
</reference>
<organism evidence="2">
    <name type="scientific">marine sediment metagenome</name>
    <dbReference type="NCBI Taxonomy" id="412755"/>
    <lineage>
        <taxon>unclassified sequences</taxon>
        <taxon>metagenomes</taxon>
        <taxon>ecological metagenomes</taxon>
    </lineage>
</organism>
<dbReference type="AlphaFoldDB" id="A0A0F9BZ55"/>
<dbReference type="EMBL" id="LAZR01049408">
    <property type="protein sequence ID" value="KKK89716.1"/>
    <property type="molecule type" value="Genomic_DNA"/>
</dbReference>
<sequence length="209" mass="24295">MPRGRFSDRDRSTNRQYWSMSADYRNFWDLLFPWLDAEGRMDGDARVIKGIVCPLAGWTDTEIEEMLVKFESLKRSNGLGWITRYHSNGIYCLWASGFHGHQKGLQISHEAKGKYGYSNIPPPPKKILSKTGVAPMIEDNSFIEELRPKYPHLDLDKEWEKCKLWWSEGNRDMKRPKSAFINWLNKARGSKQIEPKQPAQSDDNEGLTE</sequence>
<evidence type="ECO:0000256" key="1">
    <source>
        <dbReference type="SAM" id="MobiDB-lite"/>
    </source>
</evidence>
<comment type="caution">
    <text evidence="2">The sequence shown here is derived from an EMBL/GenBank/DDBJ whole genome shotgun (WGS) entry which is preliminary data.</text>
</comment>
<accession>A0A0F9BZ55</accession>
<evidence type="ECO:0000313" key="2">
    <source>
        <dbReference type="EMBL" id="KKK89716.1"/>
    </source>
</evidence>
<name>A0A0F9BZ55_9ZZZZ</name>
<feature type="region of interest" description="Disordered" evidence="1">
    <location>
        <begin position="187"/>
        <end position="209"/>
    </location>
</feature>